<proteinExistence type="predicted"/>
<keyword evidence="2" id="KW-1185">Reference proteome</keyword>
<reference evidence="1" key="1">
    <citation type="submission" date="2021-06" db="EMBL/GenBank/DDBJ databases">
        <title>Parelaphostrongylus tenuis whole genome reference sequence.</title>
        <authorList>
            <person name="Garwood T.J."/>
            <person name="Larsen P.A."/>
            <person name="Fountain-Jones N.M."/>
            <person name="Garbe J.R."/>
            <person name="Macchietto M.G."/>
            <person name="Kania S.A."/>
            <person name="Gerhold R.W."/>
            <person name="Richards J.E."/>
            <person name="Wolf T.M."/>
        </authorList>
    </citation>
    <scope>NUCLEOTIDE SEQUENCE</scope>
    <source>
        <strain evidence="1">MNPRO001-30</strain>
        <tissue evidence="1">Meninges</tissue>
    </source>
</reference>
<dbReference type="EMBL" id="JAHQIW010000389">
    <property type="protein sequence ID" value="KAJ1347839.1"/>
    <property type="molecule type" value="Genomic_DNA"/>
</dbReference>
<dbReference type="AlphaFoldDB" id="A0AAD5MHN5"/>
<organism evidence="1 2">
    <name type="scientific">Parelaphostrongylus tenuis</name>
    <name type="common">Meningeal worm</name>
    <dbReference type="NCBI Taxonomy" id="148309"/>
    <lineage>
        <taxon>Eukaryota</taxon>
        <taxon>Metazoa</taxon>
        <taxon>Ecdysozoa</taxon>
        <taxon>Nematoda</taxon>
        <taxon>Chromadorea</taxon>
        <taxon>Rhabditida</taxon>
        <taxon>Rhabditina</taxon>
        <taxon>Rhabditomorpha</taxon>
        <taxon>Strongyloidea</taxon>
        <taxon>Metastrongylidae</taxon>
        <taxon>Parelaphostrongylus</taxon>
    </lineage>
</organism>
<evidence type="ECO:0000313" key="2">
    <source>
        <dbReference type="Proteomes" id="UP001196413"/>
    </source>
</evidence>
<comment type="caution">
    <text evidence="1">The sequence shown here is derived from an EMBL/GenBank/DDBJ whole genome shotgun (WGS) entry which is preliminary data.</text>
</comment>
<accession>A0AAD5MHN5</accession>
<dbReference type="Proteomes" id="UP001196413">
    <property type="component" value="Unassembled WGS sequence"/>
</dbReference>
<evidence type="ECO:0000313" key="1">
    <source>
        <dbReference type="EMBL" id="KAJ1347839.1"/>
    </source>
</evidence>
<protein>
    <submittedName>
        <fullName evidence="1">Uncharacterized protein</fullName>
    </submittedName>
</protein>
<sequence>MGETYCRLHENTPVSEDDHLNVGRICSLKELINFVHICSLIIYSHMPIFYRSRNETLANGHDRIKPPPWTTFERSRDEWKITLCVPKLTIRKRMFFVNEDFDSNLLKMELIMTSMKFPNVEVQLKKTWSMSPPESANCI</sequence>
<name>A0AAD5MHN5_PARTN</name>
<gene>
    <name evidence="1" type="ORF">KIN20_003005</name>
</gene>